<proteinExistence type="predicted"/>
<accession>A0A5C3QF90</accession>
<evidence type="ECO:0000256" key="1">
    <source>
        <dbReference type="SAM" id="SignalP"/>
    </source>
</evidence>
<dbReference type="Gene3D" id="1.50.10.20">
    <property type="match status" value="1"/>
</dbReference>
<evidence type="ECO:0000313" key="2">
    <source>
        <dbReference type="EMBL" id="TFK99897.1"/>
    </source>
</evidence>
<feature type="signal peptide" evidence="1">
    <location>
        <begin position="1"/>
        <end position="20"/>
    </location>
</feature>
<sequence length="161" mass="17557">MIRLSALTVLLAVLSASSYASPLQGRDVDLRIPSPWRSAGSSRSSSKRKAISKAAASPTTTLATCTLLAQCEHLDLCGIARHSGTKDFRQLSPDAVADVFERHPSSHSNKFNDDILWWGFAAIFQNRTYADPTALIQARENWAFVSKQQVSGTSGNDKDFT</sequence>
<name>A0A5C3QF90_9AGAR</name>
<organism evidence="2 3">
    <name type="scientific">Pterulicium gracile</name>
    <dbReference type="NCBI Taxonomy" id="1884261"/>
    <lineage>
        <taxon>Eukaryota</taxon>
        <taxon>Fungi</taxon>
        <taxon>Dikarya</taxon>
        <taxon>Basidiomycota</taxon>
        <taxon>Agaricomycotina</taxon>
        <taxon>Agaricomycetes</taxon>
        <taxon>Agaricomycetidae</taxon>
        <taxon>Agaricales</taxon>
        <taxon>Pleurotineae</taxon>
        <taxon>Pterulaceae</taxon>
        <taxon>Pterulicium</taxon>
    </lineage>
</organism>
<dbReference type="EMBL" id="ML178831">
    <property type="protein sequence ID" value="TFK99897.1"/>
    <property type="molecule type" value="Genomic_DNA"/>
</dbReference>
<dbReference type="Proteomes" id="UP000305067">
    <property type="component" value="Unassembled WGS sequence"/>
</dbReference>
<dbReference type="AlphaFoldDB" id="A0A5C3QF90"/>
<protein>
    <submittedName>
        <fullName evidence="2">Uncharacterized protein</fullName>
    </submittedName>
</protein>
<keyword evidence="3" id="KW-1185">Reference proteome</keyword>
<dbReference type="OrthoDB" id="9984024at2759"/>
<keyword evidence="1" id="KW-0732">Signal</keyword>
<gene>
    <name evidence="2" type="ORF">BDV98DRAFT_594457</name>
</gene>
<feature type="chain" id="PRO_5022730988" evidence="1">
    <location>
        <begin position="21"/>
        <end position="161"/>
    </location>
</feature>
<evidence type="ECO:0000313" key="3">
    <source>
        <dbReference type="Proteomes" id="UP000305067"/>
    </source>
</evidence>
<reference evidence="2 3" key="1">
    <citation type="journal article" date="2019" name="Nat. Ecol. Evol.">
        <title>Megaphylogeny resolves global patterns of mushroom evolution.</title>
        <authorList>
            <person name="Varga T."/>
            <person name="Krizsan K."/>
            <person name="Foldi C."/>
            <person name="Dima B."/>
            <person name="Sanchez-Garcia M."/>
            <person name="Sanchez-Ramirez S."/>
            <person name="Szollosi G.J."/>
            <person name="Szarkandi J.G."/>
            <person name="Papp V."/>
            <person name="Albert L."/>
            <person name="Andreopoulos W."/>
            <person name="Angelini C."/>
            <person name="Antonin V."/>
            <person name="Barry K.W."/>
            <person name="Bougher N.L."/>
            <person name="Buchanan P."/>
            <person name="Buyck B."/>
            <person name="Bense V."/>
            <person name="Catcheside P."/>
            <person name="Chovatia M."/>
            <person name="Cooper J."/>
            <person name="Damon W."/>
            <person name="Desjardin D."/>
            <person name="Finy P."/>
            <person name="Geml J."/>
            <person name="Haridas S."/>
            <person name="Hughes K."/>
            <person name="Justo A."/>
            <person name="Karasinski D."/>
            <person name="Kautmanova I."/>
            <person name="Kiss B."/>
            <person name="Kocsube S."/>
            <person name="Kotiranta H."/>
            <person name="LaButti K.M."/>
            <person name="Lechner B.E."/>
            <person name="Liimatainen K."/>
            <person name="Lipzen A."/>
            <person name="Lukacs Z."/>
            <person name="Mihaltcheva S."/>
            <person name="Morgado L.N."/>
            <person name="Niskanen T."/>
            <person name="Noordeloos M.E."/>
            <person name="Ohm R.A."/>
            <person name="Ortiz-Santana B."/>
            <person name="Ovrebo C."/>
            <person name="Racz N."/>
            <person name="Riley R."/>
            <person name="Savchenko A."/>
            <person name="Shiryaev A."/>
            <person name="Soop K."/>
            <person name="Spirin V."/>
            <person name="Szebenyi C."/>
            <person name="Tomsovsky M."/>
            <person name="Tulloss R.E."/>
            <person name="Uehling J."/>
            <person name="Grigoriev I.V."/>
            <person name="Vagvolgyi C."/>
            <person name="Papp T."/>
            <person name="Martin F.M."/>
            <person name="Miettinen O."/>
            <person name="Hibbett D.S."/>
            <person name="Nagy L.G."/>
        </authorList>
    </citation>
    <scope>NUCLEOTIDE SEQUENCE [LARGE SCALE GENOMIC DNA]</scope>
    <source>
        <strain evidence="2 3">CBS 309.79</strain>
    </source>
</reference>